<proteinExistence type="predicted"/>
<dbReference type="SUPFAM" id="SSF47413">
    <property type="entry name" value="lambda repressor-like DNA-binding domains"/>
    <property type="match status" value="1"/>
</dbReference>
<dbReference type="InterPro" id="IPR010982">
    <property type="entry name" value="Lambda_DNA-bd_dom_sf"/>
</dbReference>
<sequence>MITFGRKLKHLRQKNHLTQKELGIAVGFPDSCADVRIAQYEGDVRTPKEDLMKLFASTLGVPVELFTVPVLSEPREYKVAEYWRYEFGAELD</sequence>
<dbReference type="AlphaFoldDB" id="A0A173TY35"/>
<dbReference type="PROSITE" id="PS50943">
    <property type="entry name" value="HTH_CROC1"/>
    <property type="match status" value="1"/>
</dbReference>
<gene>
    <name evidence="2" type="ORF">ERS852578_02030</name>
</gene>
<feature type="domain" description="HTH cro/C1-type" evidence="1">
    <location>
        <begin position="8"/>
        <end position="66"/>
    </location>
</feature>
<dbReference type="RefSeq" id="WP_055183016.1">
    <property type="nucleotide sequence ID" value="NZ_CYYC01000025.1"/>
</dbReference>
<name>A0A173TY35_9FIRM</name>
<dbReference type="Gene3D" id="1.10.260.40">
    <property type="entry name" value="lambda repressor-like DNA-binding domains"/>
    <property type="match status" value="1"/>
</dbReference>
<dbReference type="OrthoDB" id="9785138at2"/>
<evidence type="ECO:0000313" key="2">
    <source>
        <dbReference type="EMBL" id="CUN07591.1"/>
    </source>
</evidence>
<dbReference type="GO" id="GO:0003677">
    <property type="term" value="F:DNA binding"/>
    <property type="evidence" value="ECO:0007669"/>
    <property type="project" value="InterPro"/>
</dbReference>
<evidence type="ECO:0000259" key="1">
    <source>
        <dbReference type="PROSITE" id="PS50943"/>
    </source>
</evidence>
<dbReference type="EMBL" id="CYYC01000025">
    <property type="protein sequence ID" value="CUN07591.1"/>
    <property type="molecule type" value="Genomic_DNA"/>
</dbReference>
<dbReference type="CDD" id="cd00093">
    <property type="entry name" value="HTH_XRE"/>
    <property type="match status" value="1"/>
</dbReference>
<organism evidence="2 3">
    <name type="scientific">Anaerobutyricum hallii</name>
    <dbReference type="NCBI Taxonomy" id="39488"/>
    <lineage>
        <taxon>Bacteria</taxon>
        <taxon>Bacillati</taxon>
        <taxon>Bacillota</taxon>
        <taxon>Clostridia</taxon>
        <taxon>Lachnospirales</taxon>
        <taxon>Lachnospiraceae</taxon>
        <taxon>Anaerobutyricum</taxon>
    </lineage>
</organism>
<accession>A0A173TY35</accession>
<dbReference type="InterPro" id="IPR001387">
    <property type="entry name" value="Cro/C1-type_HTH"/>
</dbReference>
<evidence type="ECO:0000313" key="3">
    <source>
        <dbReference type="Proteomes" id="UP000095390"/>
    </source>
</evidence>
<dbReference type="SMART" id="SM00530">
    <property type="entry name" value="HTH_XRE"/>
    <property type="match status" value="1"/>
</dbReference>
<reference evidence="2 3" key="1">
    <citation type="submission" date="2015-09" db="EMBL/GenBank/DDBJ databases">
        <authorList>
            <consortium name="Pathogen Informatics"/>
        </authorList>
    </citation>
    <scope>NUCLEOTIDE SEQUENCE [LARGE SCALE GENOMIC DNA]</scope>
    <source>
        <strain evidence="2 3">2789STDY5834966</strain>
    </source>
</reference>
<protein>
    <recommendedName>
        <fullName evidence="1">HTH cro/C1-type domain-containing protein</fullName>
    </recommendedName>
</protein>
<dbReference type="Proteomes" id="UP000095390">
    <property type="component" value="Unassembled WGS sequence"/>
</dbReference>